<dbReference type="PANTHER" id="PTHR35274">
    <property type="entry name" value="E6-LIKE PROTEIN"/>
    <property type="match status" value="1"/>
</dbReference>
<dbReference type="STRING" id="85681.V4THP2"/>
<sequence>MAFSAKTLSFFFLTALISSLQVQIQARESKFFYKFTHISTKNKVIPESTISLAPTPALAPAPTPEAVPTIAAEPAPAPAPAEAPASFYAESGSGYGLYGRGSDQFPPTKESVTAAADENVLFNEELSSENYETGYQNNNHNNYGYTSKHNNNGYTSGYKSNGYVTEKQGMSDTRFMQNYQNTNNNNNYNNYNNYNNAYASNYKNNAYTSSRGYTGNNYYNTNGYENEKQGMSDTRFLENGKYYYDVQNENNNFPAGFESEKGTTTSRGYYGNTQNVNEFSTMEQFENQQEYQGSPEEYVP</sequence>
<organism evidence="2 3">
    <name type="scientific">Citrus clementina</name>
    <name type="common">Clementine</name>
    <name type="synonym">Citrus deliciosa x Citrus sinensis</name>
    <dbReference type="NCBI Taxonomy" id="85681"/>
    <lineage>
        <taxon>Eukaryota</taxon>
        <taxon>Viridiplantae</taxon>
        <taxon>Streptophyta</taxon>
        <taxon>Embryophyta</taxon>
        <taxon>Tracheophyta</taxon>
        <taxon>Spermatophyta</taxon>
        <taxon>Magnoliopsida</taxon>
        <taxon>eudicotyledons</taxon>
        <taxon>Gunneridae</taxon>
        <taxon>Pentapetalae</taxon>
        <taxon>rosids</taxon>
        <taxon>malvids</taxon>
        <taxon>Sapindales</taxon>
        <taxon>Rutaceae</taxon>
        <taxon>Aurantioideae</taxon>
        <taxon>Citrus</taxon>
    </lineage>
</organism>
<dbReference type="eggNOG" id="ENOG502S3N4">
    <property type="taxonomic scope" value="Eukaryota"/>
</dbReference>
<dbReference type="AlphaFoldDB" id="V4THP2"/>
<gene>
    <name evidence="2" type="ORF">CICLE_v10016096mg</name>
</gene>
<name>V4THP2_CITCL</name>
<dbReference type="Proteomes" id="UP000030687">
    <property type="component" value="Unassembled WGS sequence"/>
</dbReference>
<protein>
    <recommendedName>
        <fullName evidence="4">Protein E6-like</fullName>
    </recommendedName>
</protein>
<dbReference type="Gramene" id="ESR59933">
    <property type="protein sequence ID" value="ESR59933"/>
    <property type="gene ID" value="CICLE_v10016096mg"/>
</dbReference>
<keyword evidence="3" id="KW-1185">Reference proteome</keyword>
<dbReference type="OrthoDB" id="749662at2759"/>
<dbReference type="InterPro" id="IPR040290">
    <property type="entry name" value="Prot_E6-like"/>
</dbReference>
<evidence type="ECO:0000313" key="3">
    <source>
        <dbReference type="Proteomes" id="UP000030687"/>
    </source>
</evidence>
<dbReference type="EMBL" id="KI536312">
    <property type="protein sequence ID" value="ESR59933.1"/>
    <property type="molecule type" value="Genomic_DNA"/>
</dbReference>
<dbReference type="InParanoid" id="V4THP2"/>
<evidence type="ECO:0000256" key="1">
    <source>
        <dbReference type="SAM" id="SignalP"/>
    </source>
</evidence>
<dbReference type="OMA" id="GKYYYHV"/>
<accession>V4THP2</accession>
<evidence type="ECO:0000313" key="2">
    <source>
        <dbReference type="EMBL" id="ESR59933.1"/>
    </source>
</evidence>
<proteinExistence type="predicted"/>
<evidence type="ECO:0008006" key="4">
    <source>
        <dbReference type="Google" id="ProtNLM"/>
    </source>
</evidence>
<keyword evidence="1" id="KW-0732">Signal</keyword>
<reference evidence="2 3" key="1">
    <citation type="submission" date="2013-10" db="EMBL/GenBank/DDBJ databases">
        <authorList>
            <consortium name="International Citrus Genome Consortium"/>
            <person name="Jenkins J."/>
            <person name="Schmutz J."/>
            <person name="Prochnik S."/>
            <person name="Rokhsar D."/>
            <person name="Gmitter F."/>
            <person name="Ollitrault P."/>
            <person name="Machado M."/>
            <person name="Talon M."/>
            <person name="Wincker P."/>
            <person name="Jaillon O."/>
            <person name="Morgante M."/>
        </authorList>
    </citation>
    <scope>NUCLEOTIDE SEQUENCE</scope>
    <source>
        <strain evidence="3">cv. Clemenules</strain>
    </source>
</reference>
<feature type="signal peptide" evidence="1">
    <location>
        <begin position="1"/>
        <end position="26"/>
    </location>
</feature>
<dbReference type="KEGG" id="cic:CICLE_v10016096mg"/>
<dbReference type="PANTHER" id="PTHR35274:SF5">
    <property type="entry name" value="PROTEIN E6-LIKE"/>
    <property type="match status" value="1"/>
</dbReference>
<feature type="chain" id="PRO_5004728577" description="Protein E6-like" evidence="1">
    <location>
        <begin position="27"/>
        <end position="300"/>
    </location>
</feature>